<dbReference type="STRING" id="1160509.A0A3N4IB94"/>
<evidence type="ECO:0000313" key="5">
    <source>
        <dbReference type="Proteomes" id="UP000275078"/>
    </source>
</evidence>
<dbReference type="GO" id="GO:0046872">
    <property type="term" value="F:metal ion binding"/>
    <property type="evidence" value="ECO:0007669"/>
    <property type="project" value="UniProtKB-KW"/>
</dbReference>
<sequence length="330" mass="37183">PVPGAPRAPKSKCKKPLIRREWRTFSKKQQRDYFDAVKCLQRKPPKSKDFVPGTRSRFEDFLGIHILYTDEVHFVGYFQPWHRYFLHLYHKALVEECGYNGDSPYWDWTQDVASNSTWLSNPVLDSFGGNGPWATEGPIGAPFDVPGRTGGGCITKGPFKDYRMNVGPGNSIGAAPEPHCIRRDLSPWLALRTLRKEDVERTLAHGTFREFDMDVQGWITPETMTIHGGGHLGVGGLFGTIGDVYSSPGDPLFYLHHAQLDRVYALWQAKDLETRTKDIAGPTVKFGAPWSEEVSPETTLDFLMDFGNLGPRVTVADVMNIQGDVLCYRY</sequence>
<gene>
    <name evidence="4" type="ORF">BJ508DRAFT_196041</name>
</gene>
<dbReference type="InterPro" id="IPR050316">
    <property type="entry name" value="Tyrosinase/Hemocyanin"/>
</dbReference>
<dbReference type="EMBL" id="ML119665">
    <property type="protein sequence ID" value="RPA83365.1"/>
    <property type="molecule type" value="Genomic_DNA"/>
</dbReference>
<accession>A0A3N4IB94</accession>
<keyword evidence="5" id="KW-1185">Reference proteome</keyword>
<keyword evidence="1" id="KW-0479">Metal-binding</keyword>
<dbReference type="AlphaFoldDB" id="A0A3N4IB94"/>
<dbReference type="InterPro" id="IPR008922">
    <property type="entry name" value="Di-copper_centre_dom_sf"/>
</dbReference>
<dbReference type="OrthoDB" id="6132182at2759"/>
<reference evidence="4 5" key="1">
    <citation type="journal article" date="2018" name="Nat. Ecol. Evol.">
        <title>Pezizomycetes genomes reveal the molecular basis of ectomycorrhizal truffle lifestyle.</title>
        <authorList>
            <person name="Murat C."/>
            <person name="Payen T."/>
            <person name="Noel B."/>
            <person name="Kuo A."/>
            <person name="Morin E."/>
            <person name="Chen J."/>
            <person name="Kohler A."/>
            <person name="Krizsan K."/>
            <person name="Balestrini R."/>
            <person name="Da Silva C."/>
            <person name="Montanini B."/>
            <person name="Hainaut M."/>
            <person name="Levati E."/>
            <person name="Barry K.W."/>
            <person name="Belfiori B."/>
            <person name="Cichocki N."/>
            <person name="Clum A."/>
            <person name="Dockter R.B."/>
            <person name="Fauchery L."/>
            <person name="Guy J."/>
            <person name="Iotti M."/>
            <person name="Le Tacon F."/>
            <person name="Lindquist E.A."/>
            <person name="Lipzen A."/>
            <person name="Malagnac F."/>
            <person name="Mello A."/>
            <person name="Molinier V."/>
            <person name="Miyauchi S."/>
            <person name="Poulain J."/>
            <person name="Riccioni C."/>
            <person name="Rubini A."/>
            <person name="Sitrit Y."/>
            <person name="Splivallo R."/>
            <person name="Traeger S."/>
            <person name="Wang M."/>
            <person name="Zifcakova L."/>
            <person name="Wipf D."/>
            <person name="Zambonelli A."/>
            <person name="Paolocci F."/>
            <person name="Nowrousian M."/>
            <person name="Ottonello S."/>
            <person name="Baldrian P."/>
            <person name="Spatafora J.W."/>
            <person name="Henrissat B."/>
            <person name="Nagy L.G."/>
            <person name="Aury J.M."/>
            <person name="Wincker P."/>
            <person name="Grigoriev I.V."/>
            <person name="Bonfante P."/>
            <person name="Martin F.M."/>
        </authorList>
    </citation>
    <scope>NUCLEOTIDE SEQUENCE [LARGE SCALE GENOMIC DNA]</scope>
    <source>
        <strain evidence="4 5">RN42</strain>
    </source>
</reference>
<dbReference type="Gene3D" id="1.10.1280.10">
    <property type="entry name" value="Di-copper center containing domain from catechol oxidase"/>
    <property type="match status" value="1"/>
</dbReference>
<proteinExistence type="predicted"/>
<name>A0A3N4IB94_ASCIM</name>
<feature type="domain" description="Tyrosinase copper-binding" evidence="3">
    <location>
        <begin position="250"/>
        <end position="261"/>
    </location>
</feature>
<keyword evidence="2" id="KW-0186">Copper</keyword>
<evidence type="ECO:0000313" key="4">
    <source>
        <dbReference type="EMBL" id="RPA83365.1"/>
    </source>
</evidence>
<protein>
    <submittedName>
        <fullName evidence="4">Di-copper centre-containing protein</fullName>
    </submittedName>
</protein>
<evidence type="ECO:0000259" key="3">
    <source>
        <dbReference type="PROSITE" id="PS00498"/>
    </source>
</evidence>
<evidence type="ECO:0000256" key="2">
    <source>
        <dbReference type="ARBA" id="ARBA00023008"/>
    </source>
</evidence>
<feature type="non-terminal residue" evidence="4">
    <location>
        <position position="1"/>
    </location>
</feature>
<dbReference type="PANTHER" id="PTHR11474">
    <property type="entry name" value="TYROSINASE FAMILY MEMBER"/>
    <property type="match status" value="1"/>
</dbReference>
<dbReference type="SUPFAM" id="SSF48056">
    <property type="entry name" value="Di-copper centre-containing domain"/>
    <property type="match status" value="1"/>
</dbReference>
<dbReference type="GO" id="GO:0016491">
    <property type="term" value="F:oxidoreductase activity"/>
    <property type="evidence" value="ECO:0007669"/>
    <property type="project" value="InterPro"/>
</dbReference>
<feature type="non-terminal residue" evidence="4">
    <location>
        <position position="330"/>
    </location>
</feature>
<dbReference type="Proteomes" id="UP000275078">
    <property type="component" value="Unassembled WGS sequence"/>
</dbReference>
<dbReference type="PROSITE" id="PS00498">
    <property type="entry name" value="TYROSINASE_2"/>
    <property type="match status" value="1"/>
</dbReference>
<dbReference type="PRINTS" id="PR00092">
    <property type="entry name" value="TYROSINASE"/>
</dbReference>
<dbReference type="Pfam" id="PF00264">
    <property type="entry name" value="Tyrosinase"/>
    <property type="match status" value="1"/>
</dbReference>
<dbReference type="PANTHER" id="PTHR11474:SF126">
    <property type="entry name" value="TYROSINASE-LIKE PROTEIN TYR-1-RELATED"/>
    <property type="match status" value="1"/>
</dbReference>
<evidence type="ECO:0000256" key="1">
    <source>
        <dbReference type="ARBA" id="ARBA00022723"/>
    </source>
</evidence>
<organism evidence="4 5">
    <name type="scientific">Ascobolus immersus RN42</name>
    <dbReference type="NCBI Taxonomy" id="1160509"/>
    <lineage>
        <taxon>Eukaryota</taxon>
        <taxon>Fungi</taxon>
        <taxon>Dikarya</taxon>
        <taxon>Ascomycota</taxon>
        <taxon>Pezizomycotina</taxon>
        <taxon>Pezizomycetes</taxon>
        <taxon>Pezizales</taxon>
        <taxon>Ascobolaceae</taxon>
        <taxon>Ascobolus</taxon>
    </lineage>
</organism>
<dbReference type="InterPro" id="IPR002227">
    <property type="entry name" value="Tyrosinase_Cu-bd"/>
</dbReference>